<dbReference type="GeneID" id="87811044"/>
<feature type="region of interest" description="Disordered" evidence="1">
    <location>
        <begin position="158"/>
        <end position="183"/>
    </location>
</feature>
<organism evidence="2 3">
    <name type="scientific">Vanrija pseudolonga</name>
    <dbReference type="NCBI Taxonomy" id="143232"/>
    <lineage>
        <taxon>Eukaryota</taxon>
        <taxon>Fungi</taxon>
        <taxon>Dikarya</taxon>
        <taxon>Basidiomycota</taxon>
        <taxon>Agaricomycotina</taxon>
        <taxon>Tremellomycetes</taxon>
        <taxon>Trichosporonales</taxon>
        <taxon>Trichosporonaceae</taxon>
        <taxon>Vanrija</taxon>
    </lineage>
</organism>
<proteinExistence type="predicted"/>
<protein>
    <submittedName>
        <fullName evidence="2">Uncharacterized protein</fullName>
    </submittedName>
</protein>
<feature type="compositionally biased region" description="Basic and acidic residues" evidence="1">
    <location>
        <begin position="168"/>
        <end position="177"/>
    </location>
</feature>
<evidence type="ECO:0000313" key="3">
    <source>
        <dbReference type="Proteomes" id="UP000827549"/>
    </source>
</evidence>
<evidence type="ECO:0000313" key="2">
    <source>
        <dbReference type="EMBL" id="WOO84353.1"/>
    </source>
</evidence>
<accession>A0AAF0YIT6</accession>
<dbReference type="Proteomes" id="UP000827549">
    <property type="component" value="Chromosome 6"/>
</dbReference>
<dbReference type="RefSeq" id="XP_062630379.1">
    <property type="nucleotide sequence ID" value="XM_062774395.1"/>
</dbReference>
<reference evidence="2" key="1">
    <citation type="submission" date="2023-10" db="EMBL/GenBank/DDBJ databases">
        <authorList>
            <person name="Noh H."/>
        </authorList>
    </citation>
    <scope>NUCLEOTIDE SEQUENCE</scope>
    <source>
        <strain evidence="2">DUCC4014</strain>
    </source>
</reference>
<name>A0AAF0YIT6_9TREE</name>
<dbReference type="AlphaFoldDB" id="A0AAF0YIT6"/>
<evidence type="ECO:0000256" key="1">
    <source>
        <dbReference type="SAM" id="MobiDB-lite"/>
    </source>
</evidence>
<dbReference type="EMBL" id="CP086719">
    <property type="protein sequence ID" value="WOO84353.1"/>
    <property type="molecule type" value="Genomic_DNA"/>
</dbReference>
<keyword evidence="3" id="KW-1185">Reference proteome</keyword>
<gene>
    <name evidence="2" type="ORF">LOC62_06G007873</name>
</gene>
<sequence>MPPAPRVRGPKVVRLGDKRVATQAEWDKIVDKVVADGRRKLDDTSIEHAASRVRFKLFPPETPRRKSGSGLPLDVNLSKATEALYRSEPIFQRYKTTCKRCNTLGNVHCFFLPKSEYTECVLCWASGKPLRSPRRARRDAVDKLVRLARDPAKAGKILKEYEDAEEEGPPKDRDLWFRRKKPQ</sequence>